<dbReference type="Proteomes" id="UP001201262">
    <property type="component" value="Unassembled WGS sequence"/>
</dbReference>
<dbReference type="AlphaFoldDB" id="A0AAD4KYH0"/>
<dbReference type="EMBL" id="JAJTJA010000003">
    <property type="protein sequence ID" value="KAH8702601.1"/>
    <property type="molecule type" value="Genomic_DNA"/>
</dbReference>
<gene>
    <name evidence="1" type="ORF">BGW36DRAFT_120493</name>
</gene>
<reference evidence="1" key="1">
    <citation type="submission" date="2021-12" db="EMBL/GenBank/DDBJ databases">
        <title>Convergent genome expansion in fungi linked to evolution of root-endophyte symbiosis.</title>
        <authorList>
            <consortium name="DOE Joint Genome Institute"/>
            <person name="Ke Y.-H."/>
            <person name="Bonito G."/>
            <person name="Liao H.-L."/>
            <person name="Looney B."/>
            <person name="Rojas-Flechas A."/>
            <person name="Nash J."/>
            <person name="Hameed K."/>
            <person name="Schadt C."/>
            <person name="Martin F."/>
            <person name="Crous P.W."/>
            <person name="Miettinen O."/>
            <person name="Magnuson J.K."/>
            <person name="Labbe J."/>
            <person name="Jacobson D."/>
            <person name="Doktycz M.J."/>
            <person name="Veneault-Fourrey C."/>
            <person name="Kuo A."/>
            <person name="Mondo S."/>
            <person name="Calhoun S."/>
            <person name="Riley R."/>
            <person name="Ohm R."/>
            <person name="LaButti K."/>
            <person name="Andreopoulos B."/>
            <person name="Pangilinan J."/>
            <person name="Nolan M."/>
            <person name="Tritt A."/>
            <person name="Clum A."/>
            <person name="Lipzen A."/>
            <person name="Daum C."/>
            <person name="Barry K."/>
            <person name="Grigoriev I.V."/>
            <person name="Vilgalys R."/>
        </authorList>
    </citation>
    <scope>NUCLEOTIDE SEQUENCE</scope>
    <source>
        <strain evidence="1">PMI_201</strain>
    </source>
</reference>
<keyword evidence="2" id="KW-1185">Reference proteome</keyword>
<name>A0AAD4KYH0_9EURO</name>
<accession>A0AAD4KYH0</accession>
<proteinExistence type="predicted"/>
<comment type="caution">
    <text evidence="1">The sequence shown here is derived from an EMBL/GenBank/DDBJ whole genome shotgun (WGS) entry which is preliminary data.</text>
</comment>
<organism evidence="1 2">
    <name type="scientific">Talaromyces proteolyticus</name>
    <dbReference type="NCBI Taxonomy" id="1131652"/>
    <lineage>
        <taxon>Eukaryota</taxon>
        <taxon>Fungi</taxon>
        <taxon>Dikarya</taxon>
        <taxon>Ascomycota</taxon>
        <taxon>Pezizomycotina</taxon>
        <taxon>Eurotiomycetes</taxon>
        <taxon>Eurotiomycetidae</taxon>
        <taxon>Eurotiales</taxon>
        <taxon>Trichocomaceae</taxon>
        <taxon>Talaromyces</taxon>
        <taxon>Talaromyces sect. Bacilispori</taxon>
    </lineage>
</organism>
<protein>
    <submittedName>
        <fullName evidence="1">Uncharacterized protein</fullName>
    </submittedName>
</protein>
<dbReference type="RefSeq" id="XP_046075977.1">
    <property type="nucleotide sequence ID" value="XM_046209281.1"/>
</dbReference>
<sequence length="216" mass="23972">MWGVDGETGTGILNLPTHEYEARSYKVAQTLPATCAIHFMFRHLQQNCGGNPRTTDRQFQAAAYSCNYNGTRGTRAESERPNHAVGNGSLDLVAERRLCSSTRPSSDRPAMPTNATIICKLESGASDLTAWSEWGDWELALWEEFFSCSTYDNDTSVKAGNSLGEHSGIFNIIEKQHDQPEYTLNKKQFIIRHAAVSRNSIPCMYALIVSIICIAC</sequence>
<evidence type="ECO:0000313" key="2">
    <source>
        <dbReference type="Proteomes" id="UP001201262"/>
    </source>
</evidence>
<evidence type="ECO:0000313" key="1">
    <source>
        <dbReference type="EMBL" id="KAH8702601.1"/>
    </source>
</evidence>
<dbReference type="GeneID" id="70239568"/>